<dbReference type="Pfam" id="PF07727">
    <property type="entry name" value="RVT_2"/>
    <property type="match status" value="1"/>
</dbReference>
<feature type="compositionally biased region" description="Low complexity" evidence="12">
    <location>
        <begin position="395"/>
        <end position="404"/>
    </location>
</feature>
<keyword evidence="5" id="KW-0949">S-adenosyl-L-methionine</keyword>
<feature type="compositionally biased region" description="Polar residues" evidence="12">
    <location>
        <begin position="418"/>
        <end position="430"/>
    </location>
</feature>
<feature type="compositionally biased region" description="Acidic residues" evidence="12">
    <location>
        <begin position="930"/>
        <end position="948"/>
    </location>
</feature>
<evidence type="ECO:0000256" key="10">
    <source>
        <dbReference type="ARBA" id="ARBA00044712"/>
    </source>
</evidence>
<evidence type="ECO:0000256" key="7">
    <source>
        <dbReference type="ARBA" id="ARBA00023042"/>
    </source>
</evidence>
<dbReference type="Gene3D" id="3.40.50.150">
    <property type="entry name" value="Vaccinia Virus protein VP39"/>
    <property type="match status" value="1"/>
</dbReference>
<evidence type="ECO:0000256" key="5">
    <source>
        <dbReference type="ARBA" id="ARBA00022691"/>
    </source>
</evidence>
<feature type="compositionally biased region" description="Basic and acidic residues" evidence="12">
    <location>
        <begin position="405"/>
        <end position="415"/>
    </location>
</feature>
<dbReference type="EC" id="2.1.1.56" evidence="2"/>
<feature type="region of interest" description="Disordered" evidence="12">
    <location>
        <begin position="574"/>
        <end position="645"/>
    </location>
</feature>
<feature type="compositionally biased region" description="Low complexity" evidence="12">
    <location>
        <begin position="76"/>
        <end position="86"/>
    </location>
</feature>
<dbReference type="PANTHER" id="PTHR12189:SF2">
    <property type="entry name" value="MRNA CAP GUANINE-N7 METHYLTRANSFERASE"/>
    <property type="match status" value="1"/>
</dbReference>
<gene>
    <name evidence="14" type="ORF">P8C59_008840</name>
</gene>
<evidence type="ECO:0000256" key="2">
    <source>
        <dbReference type="ARBA" id="ARBA00011926"/>
    </source>
</evidence>
<feature type="region of interest" description="Disordered" evidence="12">
    <location>
        <begin position="395"/>
        <end position="430"/>
    </location>
</feature>
<evidence type="ECO:0000259" key="13">
    <source>
        <dbReference type="PROSITE" id="PS51562"/>
    </source>
</evidence>
<feature type="domain" description="MRNA cap 0 methyltransferase" evidence="13">
    <location>
        <begin position="702"/>
        <end position="1069"/>
    </location>
</feature>
<dbReference type="Pfam" id="PF03291">
    <property type="entry name" value="mRNA_G-N7_MeTrfase"/>
    <property type="match status" value="2"/>
</dbReference>
<keyword evidence="15" id="KW-1185">Reference proteome</keyword>
<keyword evidence="7" id="KW-0506">mRNA capping</keyword>
<evidence type="ECO:0000313" key="15">
    <source>
        <dbReference type="Proteomes" id="UP001217918"/>
    </source>
</evidence>
<comment type="caution">
    <text evidence="14">The sequence shown here is derived from an EMBL/GenBank/DDBJ whole genome shotgun (WGS) entry which is preliminary data.</text>
</comment>
<dbReference type="InterPro" id="IPR029063">
    <property type="entry name" value="SAM-dependent_MTases_sf"/>
</dbReference>
<evidence type="ECO:0000256" key="1">
    <source>
        <dbReference type="ARBA" id="ARBA00003378"/>
    </source>
</evidence>
<keyword evidence="7" id="KW-0507">mRNA processing</keyword>
<reference evidence="14" key="1">
    <citation type="journal article" date="2023" name="Mol. Plant Microbe Interact.">
        <title>Elucidating the Obligate Nature and Biological Capacity of an Invasive Fungal Corn Pathogen.</title>
        <authorList>
            <person name="MacCready J.S."/>
            <person name="Roggenkamp E.M."/>
            <person name="Gdanetz K."/>
            <person name="Chilvers M.I."/>
        </authorList>
    </citation>
    <scope>NUCLEOTIDE SEQUENCE</scope>
    <source>
        <strain evidence="14">PM02</strain>
    </source>
</reference>
<evidence type="ECO:0000256" key="11">
    <source>
        <dbReference type="ARBA" id="ARBA00049739"/>
    </source>
</evidence>
<accession>A0AAD9IB99</accession>
<feature type="region of interest" description="Disordered" evidence="12">
    <location>
        <begin position="789"/>
        <end position="809"/>
    </location>
</feature>
<keyword evidence="4" id="KW-0808">Transferase</keyword>
<evidence type="ECO:0000256" key="9">
    <source>
        <dbReference type="ARBA" id="ARBA00033387"/>
    </source>
</evidence>
<evidence type="ECO:0000256" key="6">
    <source>
        <dbReference type="ARBA" id="ARBA00022884"/>
    </source>
</evidence>
<dbReference type="SUPFAM" id="SSF53335">
    <property type="entry name" value="S-adenosyl-L-methionine-dependent methyltransferases"/>
    <property type="match status" value="1"/>
</dbReference>
<feature type="compositionally biased region" description="Polar residues" evidence="12">
    <location>
        <begin position="99"/>
        <end position="110"/>
    </location>
</feature>
<dbReference type="PANTHER" id="PTHR12189">
    <property type="entry name" value="MRNA GUANINE-7- METHYLTRANSFERASE"/>
    <property type="match status" value="1"/>
</dbReference>
<dbReference type="GO" id="GO:0005634">
    <property type="term" value="C:nucleus"/>
    <property type="evidence" value="ECO:0007669"/>
    <property type="project" value="TreeGrafter"/>
</dbReference>
<comment type="catalytic activity">
    <reaction evidence="10">
        <text>a 5'-end (5'-triphosphoguanosine)-ribonucleoside in mRNA + S-adenosyl-L-methionine = a 5'-end (N(7)-methyl 5'-triphosphoguanosine)-ribonucleoside in mRNA + S-adenosyl-L-homocysteine</text>
        <dbReference type="Rhea" id="RHEA:67008"/>
        <dbReference type="Rhea" id="RHEA-COMP:17166"/>
        <dbReference type="Rhea" id="RHEA-COMP:17167"/>
        <dbReference type="ChEBI" id="CHEBI:57856"/>
        <dbReference type="ChEBI" id="CHEBI:59789"/>
        <dbReference type="ChEBI" id="CHEBI:156461"/>
        <dbReference type="ChEBI" id="CHEBI:167617"/>
        <dbReference type="EC" id="2.1.1.56"/>
    </reaction>
</comment>
<evidence type="ECO:0000256" key="8">
    <source>
        <dbReference type="ARBA" id="ARBA00032772"/>
    </source>
</evidence>
<feature type="region of interest" description="Disordered" evidence="12">
    <location>
        <begin position="76"/>
        <end position="114"/>
    </location>
</feature>
<dbReference type="AlphaFoldDB" id="A0AAD9IB99"/>
<proteinExistence type="predicted"/>
<organism evidence="14 15">
    <name type="scientific">Phyllachora maydis</name>
    <dbReference type="NCBI Taxonomy" id="1825666"/>
    <lineage>
        <taxon>Eukaryota</taxon>
        <taxon>Fungi</taxon>
        <taxon>Dikarya</taxon>
        <taxon>Ascomycota</taxon>
        <taxon>Pezizomycotina</taxon>
        <taxon>Sordariomycetes</taxon>
        <taxon>Sordariomycetidae</taxon>
        <taxon>Phyllachorales</taxon>
        <taxon>Phyllachoraceae</taxon>
        <taxon>Phyllachora</taxon>
    </lineage>
</organism>
<dbReference type="CDD" id="cd09272">
    <property type="entry name" value="RNase_HI_RT_Ty1"/>
    <property type="match status" value="2"/>
</dbReference>
<protein>
    <recommendedName>
        <fullName evidence="11">mRNA cap guanine-N(7) methyltransferase</fullName>
        <ecNumber evidence="2">2.1.1.56</ecNumber>
    </recommendedName>
    <alternativeName>
        <fullName evidence="8">mRNA (guanine-N(7))-methyltransferase</fullName>
    </alternativeName>
    <alternativeName>
        <fullName evidence="9">mRNA cap methyltransferase</fullName>
    </alternativeName>
</protein>
<dbReference type="Proteomes" id="UP001217918">
    <property type="component" value="Unassembled WGS sequence"/>
</dbReference>
<dbReference type="InterPro" id="IPR004971">
    <property type="entry name" value="mRNA_G-N7_MeTrfase_dom"/>
</dbReference>
<evidence type="ECO:0000313" key="14">
    <source>
        <dbReference type="EMBL" id="KAK2074646.1"/>
    </source>
</evidence>
<keyword evidence="3" id="KW-0489">Methyltransferase</keyword>
<dbReference type="InterPro" id="IPR039753">
    <property type="entry name" value="RG7MT1"/>
</dbReference>
<keyword evidence="6" id="KW-0694">RNA-binding</keyword>
<name>A0AAD9IB99_9PEZI</name>
<feature type="region of interest" description="Disordered" evidence="12">
    <location>
        <begin position="914"/>
        <end position="950"/>
    </location>
</feature>
<dbReference type="EMBL" id="JAQQPM010000008">
    <property type="protein sequence ID" value="KAK2074646.1"/>
    <property type="molecule type" value="Genomic_DNA"/>
</dbReference>
<evidence type="ECO:0000256" key="3">
    <source>
        <dbReference type="ARBA" id="ARBA00022603"/>
    </source>
</evidence>
<dbReference type="GO" id="GO:0003723">
    <property type="term" value="F:RNA binding"/>
    <property type="evidence" value="ECO:0007669"/>
    <property type="project" value="UniProtKB-KW"/>
</dbReference>
<dbReference type="InterPro" id="IPR013103">
    <property type="entry name" value="RVT_2"/>
</dbReference>
<evidence type="ECO:0000256" key="4">
    <source>
        <dbReference type="ARBA" id="ARBA00022679"/>
    </source>
</evidence>
<dbReference type="GO" id="GO:0004482">
    <property type="term" value="F:mRNA 5'-cap (guanine-N7-)-methyltransferase activity"/>
    <property type="evidence" value="ECO:0007669"/>
    <property type="project" value="UniProtKB-EC"/>
</dbReference>
<dbReference type="PROSITE" id="PS51562">
    <property type="entry name" value="RNA_CAP0_MT"/>
    <property type="match status" value="1"/>
</dbReference>
<sequence length="1069" mass="120362">MEIKLYQSLVGTAMYIMLLTRVDISFTVQWLSRSLNRPTKSHLNAAKNLFKYLNSTKDYSICFSYNGNTVADLGPKLSNSSNTTTKLSRDFHSKEGSRPLTTTSTTIVDSRNSKGDKATSKSTYGYLYKLAEAIREVQWIIGLFSELHRPIDYPITLYGDNQGSITVANNPALHARTKHTLLKFRYVREQVKAKIVTIIYLNTKSASNKAIYKLLLKYGYNPSTPNIIKLSKALYRVFYNAKTCHFIVTYIDNCLFIGPNIGYITDLKKRLNKVYAIEDLGPATYFLGMQIIRDRPNRRLWLNQLQYIEEAVSRFNLADSKPISIPLQPGLVSQLQLEEDITSHLYNSMEIKLYQSLVGTAIYIMLLTRYLNSTKDYSICFSYNGNTVADLGPKLSNSSNTTTKLSRDFHSKEGPRPLTTTSTTIVDSRNSKGSSRTSIINSSLVPIGFSNSDFAGDKATSKSTYGYLYKLAGRPISWKTKRATTIALSTLEAETDGLTEAIREVQWIIGLFSELYRPIDYPITLYRDNQGSITVANDLALHARTKHTLLKFRYVREQVKAKIVTIIYLNTNEQSRTSSRPRKHGANEAEEMPQPFNAQKLQPATKRLRSTSPGGGSGESTPGPPQRKLKRPGQRARISEAEREKIRQRALEREREVRQQQEAALAAGGDLAGGQRAAINDVVRAHYNAVPERGREWRKTDSKIKGLRAFNNWVKSCIIQKFSPDEDHAPGAREQGLTTGNQLLVLDLGCGKGGDLGKWQQAPQRVQLYVGMDPAEISIEQARERYRQMTDRGGGGGGRGGRGGHSRRPGPRIFDAIFHVKDCFGETIEDIDVVRQVGFSSQSVGSSRGFDVVSMMFCMHYAFESEHKARQMLQNVSSALKKGGRLIGCIPNSDILGKQVEKFNKAAEERRKKKVGSKAEAMSDSPADSEAVEDGEVEDGDAEEGEAEDTAHWGNDIYRVRFPGETPADGIFRPPFGWKYNFFLDEAVEEIPEYVVPWEAFRALAEDYNLELQYHKNFMDVWETEKDDRDLGILSERMNVRDRRDGRLNMSDSEKEAAALYVAFCFYKV</sequence>
<feature type="compositionally biased region" description="Basic and acidic residues" evidence="12">
    <location>
        <begin position="87"/>
        <end position="97"/>
    </location>
</feature>
<evidence type="ECO:0000256" key="12">
    <source>
        <dbReference type="SAM" id="MobiDB-lite"/>
    </source>
</evidence>
<feature type="compositionally biased region" description="Gly residues" evidence="12">
    <location>
        <begin position="792"/>
        <end position="801"/>
    </location>
</feature>
<comment type="function">
    <text evidence="1">Responsible for methylating the 5'-cap structure of mRNAs.</text>
</comment>